<comment type="caution">
    <text evidence="1">The sequence shown here is derived from an EMBL/GenBank/DDBJ whole genome shotgun (WGS) entry which is preliminary data.</text>
</comment>
<evidence type="ECO:0000313" key="2">
    <source>
        <dbReference type="Proteomes" id="UP001152795"/>
    </source>
</evidence>
<dbReference type="AlphaFoldDB" id="A0A7D9EYD1"/>
<evidence type="ECO:0000313" key="1">
    <source>
        <dbReference type="EMBL" id="CAB4018300.1"/>
    </source>
</evidence>
<dbReference type="PANTHER" id="PTHR33198:SF20">
    <property type="entry name" value="RETROTRANSPOSON GAG DOMAIN-CONTAINING PROTEIN"/>
    <property type="match status" value="1"/>
</dbReference>
<dbReference type="OrthoDB" id="5984200at2759"/>
<name>A0A7D9EYD1_PARCT</name>
<organism evidence="1 2">
    <name type="scientific">Paramuricea clavata</name>
    <name type="common">Red gorgonian</name>
    <name type="synonym">Violescent sea-whip</name>
    <dbReference type="NCBI Taxonomy" id="317549"/>
    <lineage>
        <taxon>Eukaryota</taxon>
        <taxon>Metazoa</taxon>
        <taxon>Cnidaria</taxon>
        <taxon>Anthozoa</taxon>
        <taxon>Octocorallia</taxon>
        <taxon>Malacalcyonacea</taxon>
        <taxon>Plexauridae</taxon>
        <taxon>Paramuricea</taxon>
    </lineage>
</organism>
<accession>A0A7D9EYD1</accession>
<reference evidence="1" key="1">
    <citation type="submission" date="2020-04" db="EMBL/GenBank/DDBJ databases">
        <authorList>
            <person name="Alioto T."/>
            <person name="Alioto T."/>
            <person name="Gomez Garrido J."/>
        </authorList>
    </citation>
    <scope>NUCLEOTIDE SEQUENCE</scope>
    <source>
        <strain evidence="1">A484AB</strain>
    </source>
</reference>
<gene>
    <name evidence="1" type="ORF">PACLA_8A008205</name>
</gene>
<dbReference type="Proteomes" id="UP001152795">
    <property type="component" value="Unassembled WGS sequence"/>
</dbReference>
<protein>
    <submittedName>
        <fullName evidence="1">PREDICTED: uncharacterized protein LOC107046602</fullName>
    </submittedName>
</protein>
<proteinExistence type="predicted"/>
<sequence length="115" mass="13551">MVFGEPQLLCGFEGNLSENWQKWRQELELYLTATEKDGKSDKMKTSILLTCIGKQGREIYNTFQFDEGEEMEFNVVVQMFQDYCSPRKNITFMGHKFFTCKQRDGQSFDEFVTDL</sequence>
<dbReference type="PANTHER" id="PTHR33198">
    <property type="entry name" value="ANK_REP_REGION DOMAIN-CONTAINING PROTEIN-RELATED"/>
    <property type="match status" value="1"/>
</dbReference>
<dbReference type="EMBL" id="CACRXK020009947">
    <property type="protein sequence ID" value="CAB4018300.1"/>
    <property type="molecule type" value="Genomic_DNA"/>
</dbReference>
<keyword evidence="2" id="KW-1185">Reference proteome</keyword>